<name>A0A0N0VH77_LEPPY</name>
<evidence type="ECO:0000256" key="1">
    <source>
        <dbReference type="SAM" id="MobiDB-lite"/>
    </source>
</evidence>
<evidence type="ECO:0000313" key="3">
    <source>
        <dbReference type="Proteomes" id="UP000037923"/>
    </source>
</evidence>
<feature type="compositionally biased region" description="Low complexity" evidence="1">
    <location>
        <begin position="58"/>
        <end position="73"/>
    </location>
</feature>
<dbReference type="AlphaFoldDB" id="A0A0N0VH77"/>
<feature type="compositionally biased region" description="Acidic residues" evidence="1">
    <location>
        <begin position="690"/>
        <end position="700"/>
    </location>
</feature>
<feature type="region of interest" description="Disordered" evidence="1">
    <location>
        <begin position="439"/>
        <end position="495"/>
    </location>
</feature>
<feature type="compositionally biased region" description="Low complexity" evidence="1">
    <location>
        <begin position="649"/>
        <end position="665"/>
    </location>
</feature>
<reference evidence="2 3" key="1">
    <citation type="submission" date="2015-07" db="EMBL/GenBank/DDBJ databases">
        <title>High-quality genome of monoxenous trypanosomatid Leptomonas pyrrhocoris.</title>
        <authorList>
            <person name="Flegontov P."/>
            <person name="Butenko A."/>
            <person name="Firsov S."/>
            <person name="Vlcek C."/>
            <person name="Logacheva M.D."/>
            <person name="Field M."/>
            <person name="Filatov D."/>
            <person name="Flegontova O."/>
            <person name="Gerasimov E."/>
            <person name="Jackson A.P."/>
            <person name="Kelly S."/>
            <person name="Opperdoes F."/>
            <person name="O'Reilly A."/>
            <person name="Votypka J."/>
            <person name="Yurchenko V."/>
            <person name="Lukes J."/>
        </authorList>
    </citation>
    <scope>NUCLEOTIDE SEQUENCE [LARGE SCALE GENOMIC DNA]</scope>
    <source>
        <strain evidence="2">H10</strain>
    </source>
</reference>
<protein>
    <submittedName>
        <fullName evidence="2">Uncharacterized protein</fullName>
    </submittedName>
</protein>
<organism evidence="2 3">
    <name type="scientific">Leptomonas pyrrhocoris</name>
    <name type="common">Firebug parasite</name>
    <dbReference type="NCBI Taxonomy" id="157538"/>
    <lineage>
        <taxon>Eukaryota</taxon>
        <taxon>Discoba</taxon>
        <taxon>Euglenozoa</taxon>
        <taxon>Kinetoplastea</taxon>
        <taxon>Metakinetoplastina</taxon>
        <taxon>Trypanosomatida</taxon>
        <taxon>Trypanosomatidae</taxon>
        <taxon>Leishmaniinae</taxon>
        <taxon>Leptomonas</taxon>
    </lineage>
</organism>
<feature type="compositionally biased region" description="Basic and acidic residues" evidence="1">
    <location>
        <begin position="760"/>
        <end position="774"/>
    </location>
</feature>
<feature type="region of interest" description="Disordered" evidence="1">
    <location>
        <begin position="1"/>
        <end position="91"/>
    </location>
</feature>
<proteinExistence type="predicted"/>
<dbReference type="OrthoDB" id="273550at2759"/>
<feature type="compositionally biased region" description="Low complexity" evidence="1">
    <location>
        <begin position="195"/>
        <end position="205"/>
    </location>
</feature>
<dbReference type="OMA" id="KHCARVA"/>
<dbReference type="RefSeq" id="XP_015663300.1">
    <property type="nucleotide sequence ID" value="XM_015797780.1"/>
</dbReference>
<feature type="compositionally biased region" description="Basic and acidic residues" evidence="1">
    <location>
        <begin position="678"/>
        <end position="688"/>
    </location>
</feature>
<keyword evidence="3" id="KW-1185">Reference proteome</keyword>
<evidence type="ECO:0000313" key="2">
    <source>
        <dbReference type="EMBL" id="KPA84861.1"/>
    </source>
</evidence>
<gene>
    <name evidence="2" type="ORF">ABB37_01327</name>
</gene>
<feature type="region of interest" description="Disordered" evidence="1">
    <location>
        <begin position="112"/>
        <end position="373"/>
    </location>
</feature>
<dbReference type="VEuPathDB" id="TriTrypDB:LpyrH10_02_3010"/>
<comment type="caution">
    <text evidence="2">The sequence shown here is derived from an EMBL/GenBank/DDBJ whole genome shotgun (WGS) entry which is preliminary data.</text>
</comment>
<feature type="compositionally biased region" description="Polar residues" evidence="1">
    <location>
        <begin position="135"/>
        <end position="165"/>
    </location>
</feature>
<sequence length="993" mass="106559">MTSNYSISSSEGGSLCPNAASHQTQSRNAPCEEAAAGSGRHAVTADAASATRHDVTPKKAAQSSKSATAATAQESPSMTIRRLPVDYSKRMDDQKVRSNALERYKMLVKANRLVPGDNEASPEPKKTPKTDESDMSTTWRRSDQMPSTTQRDGSAISQTVLSNASDGEALGKSQARRSADPLPPSKQQQQHDRSLSSLVSVSVSVERPAYPSSVTQRQDEEPAAVAAVPAVPSIDLTKTLAHQPGQQQQPLSPAAMQPPANRPAAPPGGEEDAPVDYVSPELTQPFGSSKWKPRNSIRPGYTPVTEHRSSSLTRTSSVTGEGRRTPRTQQPDSQVGRPSTLSNGTSTPRRKSTVKTPRAAAPAADVSENTENVKTKHVDVAVTPTDTEEHRGDEHPAEGVVPMHQQSEDGVVPLPGSKTAFWLRPATAMYEMTTSIAAKRKDHVEQDSPTTHTSSRRGSHSFHAIPSGNSSSLYGTPRDRGGPNAAPAPPEEKLRFSTHMSAADRKLYEEGGAAVKPPPLSTYDAIFSNRRSTVQRSSGRRSQKLDATAGTTSSSATPRGTAHRASHRRAVAPRVDLARSFSTLSRLSSNAPLPTPTEGPQLLETERVSTRQHDALTKHCARVAARAEGPAVAAPVTTTEAKTKKVRRSVPAASRATATSAAVPSQPQPRPTAAPGKADAEVHKKLEFEVPGEEAEEGEEPVPQTVVPKSCQRFSTPARQASEGARGAGRVAAPEASSPPTTLHGCRSEEDATPSKSRRREHDVTASLPREETTKTTGNSTNTNDADEACFVAQDAAMAREKEAAHVQRAREVLEGSRLARQARAETARTLHNVDAGTSVSTNEVVAAMLQGIVQQTRQVLPCYLCGELQCTSGYHVHVKACRPKTEGILREYFTAVAGLADIPAEVKEHIDRLALQEVPSSSSDVSVRDAFAKECYQCVKSTLVPCRKCGTHLRVQDVKEHEMLCGRAYYQNSRAAERVRSAVDRIERGSQE</sequence>
<feature type="compositionally biased region" description="Polar residues" evidence="1">
    <location>
        <begin position="327"/>
        <end position="347"/>
    </location>
</feature>
<feature type="compositionally biased region" description="Low complexity" evidence="1">
    <location>
        <begin position="1"/>
        <end position="14"/>
    </location>
</feature>
<accession>A0A0N0VH77</accession>
<dbReference type="EMBL" id="LGTL01000002">
    <property type="protein sequence ID" value="KPA84861.1"/>
    <property type="molecule type" value="Genomic_DNA"/>
</dbReference>
<feature type="compositionally biased region" description="Low complexity" evidence="1">
    <location>
        <begin position="775"/>
        <end position="784"/>
    </location>
</feature>
<dbReference type="Proteomes" id="UP000037923">
    <property type="component" value="Unassembled WGS sequence"/>
</dbReference>
<feature type="compositionally biased region" description="Basic and acidic residues" evidence="1">
    <location>
        <begin position="122"/>
        <end position="132"/>
    </location>
</feature>
<dbReference type="GeneID" id="26901622"/>
<feature type="region of interest" description="Disordered" evidence="1">
    <location>
        <begin position="634"/>
        <end position="787"/>
    </location>
</feature>
<feature type="region of interest" description="Disordered" evidence="1">
    <location>
        <begin position="509"/>
        <end position="569"/>
    </location>
</feature>
<feature type="compositionally biased region" description="Low complexity" evidence="1">
    <location>
        <begin position="547"/>
        <end position="560"/>
    </location>
</feature>
<feature type="compositionally biased region" description="Low complexity" evidence="1">
    <location>
        <begin position="223"/>
        <end position="232"/>
    </location>
</feature>